<organism evidence="2 3">
    <name type="scientific">Bacillus aerolatus</name>
    <dbReference type="NCBI Taxonomy" id="2653354"/>
    <lineage>
        <taxon>Bacteria</taxon>
        <taxon>Bacillati</taxon>
        <taxon>Bacillota</taxon>
        <taxon>Bacilli</taxon>
        <taxon>Bacillales</taxon>
        <taxon>Bacillaceae</taxon>
        <taxon>Bacillus</taxon>
    </lineage>
</organism>
<keyword evidence="3" id="KW-1185">Reference proteome</keyword>
<evidence type="ECO:0000313" key="3">
    <source>
        <dbReference type="Proteomes" id="UP000429595"/>
    </source>
</evidence>
<protein>
    <submittedName>
        <fullName evidence="2">Uncharacterized protein</fullName>
    </submittedName>
</protein>
<dbReference type="Proteomes" id="UP000429595">
    <property type="component" value="Unassembled WGS sequence"/>
</dbReference>
<feature type="transmembrane region" description="Helical" evidence="1">
    <location>
        <begin position="156"/>
        <end position="177"/>
    </location>
</feature>
<keyword evidence="1" id="KW-0812">Transmembrane</keyword>
<sequence length="358" mass="40624">MRTVKTMVYFSIFAVISFCMMAIIFLKKIYIKTSTMAIVMSIGIIIHGVLYHLYTSDHVSLKVFSLLNIALWLAFVFSITLAAVHKQFTALHMTNPVNRFGIGTWIAGTSICAILIFEQFTHWRMAAVVLSSINVGLWFIYIGLSLRSFYELRHKHVHGILLLTTVSTQSIVLLLNVVHKTVPIMLDRALIGIGLSLYLIGAFFIMKHRFTADWTIEDHWANTNCILHGALSITGFACIMSEAVSRQLTLSLWLVVVGVFILVEAIEMKRLVKRLKRYGFKQGLWTYDVTQWSRIFTFAMFYTFTSLVEPDAAFLILIRETILASGVPVIFLLLAIEILLYSPFALQTVKKPIKDRAA</sequence>
<accession>A0A6I1FVS1</accession>
<dbReference type="EMBL" id="WEIO01000004">
    <property type="protein sequence ID" value="KAB7707071.1"/>
    <property type="molecule type" value="Genomic_DNA"/>
</dbReference>
<name>A0A6I1FVS1_9BACI</name>
<evidence type="ECO:0000256" key="1">
    <source>
        <dbReference type="SAM" id="Phobius"/>
    </source>
</evidence>
<feature type="transmembrane region" description="Helical" evidence="1">
    <location>
        <begin position="97"/>
        <end position="117"/>
    </location>
</feature>
<dbReference type="InterPro" id="IPR038665">
    <property type="entry name" value="Voltage-dep_anion_channel_sf"/>
</dbReference>
<feature type="transmembrane region" description="Helical" evidence="1">
    <location>
        <begin position="322"/>
        <end position="346"/>
    </location>
</feature>
<dbReference type="AlphaFoldDB" id="A0A6I1FVS1"/>
<reference evidence="2 3" key="1">
    <citation type="submission" date="2019-10" db="EMBL/GenBank/DDBJ databases">
        <title>Bacillus aerolatum sp. nov., isolated from bioaerosol of sport playgrounds.</title>
        <authorList>
            <person name="Chen P."/>
            <person name="Zhang G."/>
        </authorList>
    </citation>
    <scope>NUCLEOTIDE SEQUENCE [LARGE SCALE GENOMIC DNA]</scope>
    <source>
        <strain evidence="2 3">CX253</strain>
    </source>
</reference>
<feature type="transmembrane region" description="Helical" evidence="1">
    <location>
        <begin position="250"/>
        <end position="272"/>
    </location>
</feature>
<feature type="transmembrane region" description="Helical" evidence="1">
    <location>
        <begin position="66"/>
        <end position="85"/>
    </location>
</feature>
<feature type="transmembrane region" description="Helical" evidence="1">
    <location>
        <begin position="33"/>
        <end position="54"/>
    </location>
</feature>
<gene>
    <name evidence="2" type="ORF">F9802_08645</name>
</gene>
<keyword evidence="1" id="KW-0472">Membrane</keyword>
<comment type="caution">
    <text evidence="2">The sequence shown here is derived from an EMBL/GenBank/DDBJ whole genome shotgun (WGS) entry which is preliminary data.</text>
</comment>
<dbReference type="Gene3D" id="1.50.10.150">
    <property type="entry name" value="Voltage-dependent anion channel"/>
    <property type="match status" value="1"/>
</dbReference>
<proteinExistence type="predicted"/>
<feature type="transmembrane region" description="Helical" evidence="1">
    <location>
        <begin position="189"/>
        <end position="206"/>
    </location>
</feature>
<feature type="transmembrane region" description="Helical" evidence="1">
    <location>
        <begin position="6"/>
        <end position="26"/>
    </location>
</feature>
<keyword evidence="1" id="KW-1133">Transmembrane helix</keyword>
<dbReference type="RefSeq" id="WP_152150967.1">
    <property type="nucleotide sequence ID" value="NZ_WEIO01000004.1"/>
</dbReference>
<evidence type="ECO:0000313" key="2">
    <source>
        <dbReference type="EMBL" id="KAB7707071.1"/>
    </source>
</evidence>
<feature type="transmembrane region" description="Helical" evidence="1">
    <location>
        <begin position="123"/>
        <end position="144"/>
    </location>
</feature>